<dbReference type="Gene3D" id="1.10.357.10">
    <property type="entry name" value="Tetracycline Repressor, domain 2"/>
    <property type="match status" value="1"/>
</dbReference>
<evidence type="ECO:0000256" key="3">
    <source>
        <dbReference type="PROSITE-ProRule" id="PRU00335"/>
    </source>
</evidence>
<dbReference type="Proteomes" id="UP000321555">
    <property type="component" value="Chromosome"/>
</dbReference>
<dbReference type="AlphaFoldDB" id="A0A5B8Z9D0"/>
<dbReference type="InterPro" id="IPR001647">
    <property type="entry name" value="HTH_TetR"/>
</dbReference>
<dbReference type="EMBL" id="CP042593">
    <property type="protein sequence ID" value="QED49511.1"/>
    <property type="molecule type" value="Genomic_DNA"/>
</dbReference>
<dbReference type="SUPFAM" id="SSF48498">
    <property type="entry name" value="Tetracyclin repressor-like, C-terminal domain"/>
    <property type="match status" value="1"/>
</dbReference>
<proteinExistence type="predicted"/>
<dbReference type="RefSeq" id="WP_057776377.1">
    <property type="nucleotide sequence ID" value="NZ_CP042593.1"/>
</dbReference>
<feature type="domain" description="HTH tetR-type" evidence="4">
    <location>
        <begin position="17"/>
        <end position="77"/>
    </location>
</feature>
<dbReference type="GO" id="GO:0003677">
    <property type="term" value="F:DNA binding"/>
    <property type="evidence" value="ECO:0007669"/>
    <property type="project" value="UniProtKB-UniRule"/>
</dbReference>
<dbReference type="STRING" id="1742359.GCA_001439625_01339"/>
<dbReference type="InterPro" id="IPR050624">
    <property type="entry name" value="HTH-type_Tx_Regulator"/>
</dbReference>
<dbReference type="PANTHER" id="PTHR43479">
    <property type="entry name" value="ACREF/ENVCD OPERON REPRESSOR-RELATED"/>
    <property type="match status" value="1"/>
</dbReference>
<keyword evidence="1" id="KW-0678">Repressor</keyword>
<evidence type="ECO:0000313" key="5">
    <source>
        <dbReference type="EMBL" id="QED49511.1"/>
    </source>
</evidence>
<organism evidence="5 6">
    <name type="scientific">Cytobacillus dafuensis</name>
    <name type="common">Bacillus dafuensis</name>
    <dbReference type="NCBI Taxonomy" id="1742359"/>
    <lineage>
        <taxon>Bacteria</taxon>
        <taxon>Bacillati</taxon>
        <taxon>Bacillota</taxon>
        <taxon>Bacilli</taxon>
        <taxon>Bacillales</taxon>
        <taxon>Bacillaceae</taxon>
        <taxon>Cytobacillus</taxon>
    </lineage>
</organism>
<feature type="DNA-binding region" description="H-T-H motif" evidence="3">
    <location>
        <begin position="40"/>
        <end position="59"/>
    </location>
</feature>
<dbReference type="PROSITE" id="PS50977">
    <property type="entry name" value="HTH_TETR_2"/>
    <property type="match status" value="1"/>
</dbReference>
<dbReference type="KEGG" id="bda:FSZ17_20845"/>
<dbReference type="InterPro" id="IPR009057">
    <property type="entry name" value="Homeodomain-like_sf"/>
</dbReference>
<dbReference type="SUPFAM" id="SSF46689">
    <property type="entry name" value="Homeodomain-like"/>
    <property type="match status" value="1"/>
</dbReference>
<keyword evidence="6" id="KW-1185">Reference proteome</keyword>
<keyword evidence="2 3" id="KW-0238">DNA-binding</keyword>
<name>A0A5B8Z9D0_CYTDA</name>
<reference evidence="6" key="1">
    <citation type="submission" date="2019-08" db="EMBL/GenBank/DDBJ databases">
        <authorList>
            <person name="Zheng X."/>
        </authorList>
    </citation>
    <scope>NUCLEOTIDE SEQUENCE [LARGE SCALE GENOMIC DNA]</scope>
    <source>
        <strain evidence="6">FJAT-25496</strain>
    </source>
</reference>
<gene>
    <name evidence="5" type="ORF">FSZ17_20845</name>
</gene>
<sequence>MSEKILTEEKNLTQKGQETREKLLWAAEEVFGQKGYYEASIVNIAQEAKVAQGTFYNYFPSKKDIFDELIRLYSRELRSAIKEEMGQAATYEDAQRKGYQAFFNWVRNHRNLYSIVQQAVVVDQELYRWYYAKLANGFLKSLSSGMAAGEFKELDQETVAYCLMSIGQFLGMRWVYWEKQDVPEEAFDAAMTLIFEGLKKQ</sequence>
<dbReference type="Pfam" id="PF00440">
    <property type="entry name" value="TetR_N"/>
    <property type="match status" value="1"/>
</dbReference>
<evidence type="ECO:0000256" key="2">
    <source>
        <dbReference type="ARBA" id="ARBA00023125"/>
    </source>
</evidence>
<dbReference type="OrthoDB" id="9812484at2"/>
<dbReference type="PANTHER" id="PTHR43479:SF11">
    <property type="entry name" value="ACREF_ENVCD OPERON REPRESSOR-RELATED"/>
    <property type="match status" value="1"/>
</dbReference>
<evidence type="ECO:0000259" key="4">
    <source>
        <dbReference type="PROSITE" id="PS50977"/>
    </source>
</evidence>
<protein>
    <submittedName>
        <fullName evidence="5">TetR/AcrR family transcriptional regulator</fullName>
    </submittedName>
</protein>
<dbReference type="InterPro" id="IPR036271">
    <property type="entry name" value="Tet_transcr_reg_TetR-rel_C_sf"/>
</dbReference>
<dbReference type="InterPro" id="IPR023772">
    <property type="entry name" value="DNA-bd_HTH_TetR-type_CS"/>
</dbReference>
<evidence type="ECO:0000256" key="1">
    <source>
        <dbReference type="ARBA" id="ARBA00022491"/>
    </source>
</evidence>
<dbReference type="PROSITE" id="PS01081">
    <property type="entry name" value="HTH_TETR_1"/>
    <property type="match status" value="1"/>
</dbReference>
<dbReference type="PRINTS" id="PR00455">
    <property type="entry name" value="HTHTETR"/>
</dbReference>
<accession>A0A5B8Z9D0</accession>
<evidence type="ECO:0000313" key="6">
    <source>
        <dbReference type="Proteomes" id="UP000321555"/>
    </source>
</evidence>